<evidence type="ECO:0000313" key="3">
    <source>
        <dbReference type="EMBL" id="XBH15499.1"/>
    </source>
</evidence>
<evidence type="ECO:0000256" key="1">
    <source>
        <dbReference type="SAM" id="Coils"/>
    </source>
</evidence>
<dbReference type="RefSeq" id="WP_348260732.1">
    <property type="nucleotide sequence ID" value="NZ_CP121196.1"/>
</dbReference>
<evidence type="ECO:0000256" key="2">
    <source>
        <dbReference type="SAM" id="Phobius"/>
    </source>
</evidence>
<sequence length="93" mass="11112">MSETLGLALGCLMAIALFLYTFWPENAFASQRQKTRLDYLEERKEQLYENLRDLNFEYRAGKYPEEDFREQRSQLENETAQLVAEMDHLERQA</sequence>
<keyword evidence="2" id="KW-1133">Transmembrane helix</keyword>
<proteinExistence type="predicted"/>
<accession>A0AAU7DCG3</accession>
<feature type="transmembrane region" description="Helical" evidence="2">
    <location>
        <begin position="6"/>
        <end position="23"/>
    </location>
</feature>
<reference evidence="3" key="1">
    <citation type="submission" date="2023-03" db="EMBL/GenBank/DDBJ databases">
        <title>Edaphobacter sp.</title>
        <authorList>
            <person name="Huber K.J."/>
            <person name="Papendorf J."/>
            <person name="Pilke C."/>
            <person name="Bunk B."/>
            <person name="Sproeer C."/>
            <person name="Pester M."/>
        </authorList>
    </citation>
    <scope>NUCLEOTIDE SEQUENCE</scope>
    <source>
        <strain evidence="3">DSM 110680</strain>
    </source>
</reference>
<organism evidence="3">
    <name type="scientific">Telmatobacter sp. DSM 110680</name>
    <dbReference type="NCBI Taxonomy" id="3036704"/>
    <lineage>
        <taxon>Bacteria</taxon>
        <taxon>Pseudomonadati</taxon>
        <taxon>Acidobacteriota</taxon>
        <taxon>Terriglobia</taxon>
        <taxon>Terriglobales</taxon>
        <taxon>Acidobacteriaceae</taxon>
        <taxon>Telmatobacter</taxon>
    </lineage>
</organism>
<keyword evidence="2" id="KW-0812">Transmembrane</keyword>
<dbReference type="EMBL" id="CP121196">
    <property type="protein sequence ID" value="XBH15499.1"/>
    <property type="molecule type" value="Genomic_DNA"/>
</dbReference>
<protein>
    <recommendedName>
        <fullName evidence="4">Phage shock protein B</fullName>
    </recommendedName>
</protein>
<dbReference type="AlphaFoldDB" id="A0AAU7DCG3"/>
<keyword evidence="2" id="KW-0472">Membrane</keyword>
<keyword evidence="1" id="KW-0175">Coiled coil</keyword>
<evidence type="ECO:0008006" key="4">
    <source>
        <dbReference type="Google" id="ProtNLM"/>
    </source>
</evidence>
<gene>
    <name evidence="3" type="ORF">P8935_13065</name>
</gene>
<name>A0AAU7DCG3_9BACT</name>
<feature type="coiled-coil region" evidence="1">
    <location>
        <begin position="30"/>
        <end position="92"/>
    </location>
</feature>